<evidence type="ECO:0000256" key="1">
    <source>
        <dbReference type="ARBA" id="ARBA00023235"/>
    </source>
</evidence>
<gene>
    <name evidence="2 3" type="primary">rpiA</name>
    <name evidence="3" type="ORF">JAO74_02220</name>
</gene>
<dbReference type="EC" id="5.3.1.6" evidence="2"/>
<dbReference type="Pfam" id="PF06026">
    <property type="entry name" value="Rib_5-P_isom_A"/>
    <property type="match status" value="1"/>
</dbReference>
<dbReference type="PANTHER" id="PTHR11934">
    <property type="entry name" value="RIBOSE-5-PHOSPHATE ISOMERASE"/>
    <property type="match status" value="1"/>
</dbReference>
<sequence length="225" mass="23369">MRSPDDDKRLAAEAAVAEVGEGMLIGLGTGSTAAHAIQAIGRAGMAIDAVATSEASARLARQVGIKVVDFARVDRVDLTIDGVDEIDDGFRAIKGAGGAMLREKIVAAASDRMVVIADGSKKVAAIGGARLPVEVVPFATAYVSAALRSMFCAVHLRDGGKTLTDNGNIVLDCMGAHTDDWDRLAGWLSTVPGVVGHGLFLSEIDAAYISALGIVTRLERRLASR</sequence>
<dbReference type="Gene3D" id="3.30.70.260">
    <property type="match status" value="1"/>
</dbReference>
<comment type="similarity">
    <text evidence="2">Belongs to the ribose 5-phosphate isomerase family.</text>
</comment>
<dbReference type="PANTHER" id="PTHR11934:SF0">
    <property type="entry name" value="RIBOSE-5-PHOSPHATE ISOMERASE"/>
    <property type="match status" value="1"/>
</dbReference>
<feature type="binding site" evidence="2">
    <location>
        <begin position="29"/>
        <end position="32"/>
    </location>
    <ligand>
        <name>substrate</name>
    </ligand>
</feature>
<feature type="binding site" evidence="2">
    <location>
        <position position="121"/>
    </location>
    <ligand>
        <name>substrate</name>
    </ligand>
</feature>
<keyword evidence="4" id="KW-1185">Reference proteome</keyword>
<feature type="binding site" evidence="2">
    <location>
        <begin position="94"/>
        <end position="97"/>
    </location>
    <ligand>
        <name>substrate</name>
    </ligand>
</feature>
<name>A0ABS0XKP6_9SPHN</name>
<dbReference type="InterPro" id="IPR037171">
    <property type="entry name" value="NagB/RpiA_transferase-like"/>
</dbReference>
<dbReference type="NCBIfam" id="NF001924">
    <property type="entry name" value="PRK00702.1"/>
    <property type="match status" value="1"/>
</dbReference>
<evidence type="ECO:0000313" key="4">
    <source>
        <dbReference type="Proteomes" id="UP000640426"/>
    </source>
</evidence>
<reference evidence="4" key="1">
    <citation type="submission" date="2020-12" db="EMBL/GenBank/DDBJ databases">
        <title>Hymenobacter sp.</title>
        <authorList>
            <person name="Kim M.K."/>
        </authorList>
    </citation>
    <scope>NUCLEOTIDE SEQUENCE [LARGE SCALE GENOMIC DNA]</scope>
    <source>
        <strain evidence="4">BT553</strain>
    </source>
</reference>
<accession>A0ABS0XKP6</accession>
<feature type="active site" description="Proton acceptor" evidence="2">
    <location>
        <position position="103"/>
    </location>
</feature>
<dbReference type="Proteomes" id="UP000640426">
    <property type="component" value="Unassembled WGS sequence"/>
</dbReference>
<evidence type="ECO:0000256" key="2">
    <source>
        <dbReference type="HAMAP-Rule" id="MF_00170"/>
    </source>
</evidence>
<organism evidence="3 4">
    <name type="scientific">Sphingomonas mollis</name>
    <dbReference type="NCBI Taxonomy" id="2795726"/>
    <lineage>
        <taxon>Bacteria</taxon>
        <taxon>Pseudomonadati</taxon>
        <taxon>Pseudomonadota</taxon>
        <taxon>Alphaproteobacteria</taxon>
        <taxon>Sphingomonadales</taxon>
        <taxon>Sphingomonadaceae</taxon>
        <taxon>Sphingomonas</taxon>
    </lineage>
</organism>
<dbReference type="HAMAP" id="MF_00170">
    <property type="entry name" value="Rib_5P_isom_A"/>
    <property type="match status" value="1"/>
</dbReference>
<protein>
    <recommendedName>
        <fullName evidence="2">Ribose-5-phosphate isomerase A</fullName>
        <ecNumber evidence="2">5.3.1.6</ecNumber>
    </recommendedName>
    <alternativeName>
        <fullName evidence="2">Phosphoriboisomerase A</fullName>
        <shortName evidence="2">PRI</shortName>
    </alternativeName>
</protein>
<comment type="pathway">
    <text evidence="2">Carbohydrate degradation; pentose phosphate pathway; D-ribose 5-phosphate from D-ribulose 5-phosphate (non-oxidative stage): step 1/1.</text>
</comment>
<dbReference type="SUPFAM" id="SSF75445">
    <property type="entry name" value="D-ribose-5-phosphate isomerase (RpiA), lid domain"/>
    <property type="match status" value="1"/>
</dbReference>
<dbReference type="SUPFAM" id="SSF100950">
    <property type="entry name" value="NagB/RpiA/CoA transferase-like"/>
    <property type="match status" value="1"/>
</dbReference>
<comment type="catalytic activity">
    <reaction evidence="2">
        <text>aldehydo-D-ribose 5-phosphate = D-ribulose 5-phosphate</text>
        <dbReference type="Rhea" id="RHEA:14657"/>
        <dbReference type="ChEBI" id="CHEBI:58121"/>
        <dbReference type="ChEBI" id="CHEBI:58273"/>
        <dbReference type="EC" id="5.3.1.6"/>
    </reaction>
</comment>
<keyword evidence="1 2" id="KW-0413">Isomerase</keyword>
<dbReference type="Gene3D" id="3.40.50.1360">
    <property type="match status" value="1"/>
</dbReference>
<dbReference type="InterPro" id="IPR020672">
    <property type="entry name" value="Ribose5P_isomerase_typA_subgr"/>
</dbReference>
<comment type="function">
    <text evidence="2">Catalyzes the reversible conversion of ribose-5-phosphate to ribulose 5-phosphate.</text>
</comment>
<dbReference type="InterPro" id="IPR004788">
    <property type="entry name" value="Ribose5P_isomerase_type_A"/>
</dbReference>
<feature type="binding site" evidence="2">
    <location>
        <begin position="81"/>
        <end position="84"/>
    </location>
    <ligand>
        <name>substrate</name>
    </ligand>
</feature>
<evidence type="ECO:0000313" key="3">
    <source>
        <dbReference type="EMBL" id="MBJ6120602.1"/>
    </source>
</evidence>
<dbReference type="CDD" id="cd01398">
    <property type="entry name" value="RPI_A"/>
    <property type="match status" value="1"/>
</dbReference>
<dbReference type="EMBL" id="JAELXS010000001">
    <property type="protein sequence ID" value="MBJ6120602.1"/>
    <property type="molecule type" value="Genomic_DNA"/>
</dbReference>
<comment type="subunit">
    <text evidence="2">Homodimer.</text>
</comment>
<proteinExistence type="inferred from homology"/>
<dbReference type="GO" id="GO:0004751">
    <property type="term" value="F:ribose-5-phosphate isomerase activity"/>
    <property type="evidence" value="ECO:0007669"/>
    <property type="project" value="UniProtKB-EC"/>
</dbReference>
<dbReference type="NCBIfam" id="TIGR00021">
    <property type="entry name" value="rpiA"/>
    <property type="match status" value="1"/>
</dbReference>
<comment type="caution">
    <text evidence="3">The sequence shown here is derived from an EMBL/GenBank/DDBJ whole genome shotgun (WGS) entry which is preliminary data.</text>
</comment>